<evidence type="ECO:0000313" key="3">
    <source>
        <dbReference type="Proteomes" id="UP001187192"/>
    </source>
</evidence>
<evidence type="ECO:0000313" key="2">
    <source>
        <dbReference type="EMBL" id="GMN23141.1"/>
    </source>
</evidence>
<name>A0AA88CN69_FICCA</name>
<evidence type="ECO:0008006" key="4">
    <source>
        <dbReference type="Google" id="ProtNLM"/>
    </source>
</evidence>
<comment type="caution">
    <text evidence="2">The sequence shown here is derived from an EMBL/GenBank/DDBJ whole genome shotgun (WGS) entry which is preliminary data.</text>
</comment>
<feature type="compositionally biased region" description="Acidic residues" evidence="1">
    <location>
        <begin position="10"/>
        <end position="22"/>
    </location>
</feature>
<feature type="region of interest" description="Disordered" evidence="1">
    <location>
        <begin position="1"/>
        <end position="22"/>
    </location>
</feature>
<proteinExistence type="predicted"/>
<sequence>MNEFSSASEHEEDDQSSENELSDDDGFLAMAVIVVAVSRLNRRRDPQPMHNSRLTSSMQEIFTWLTRDTRIRIVSLVHFDGRRIIYTNIRNVAADWAPGGKYLITCTHLCRIALSRLLVIKILKGINNYPMKKQVMIPVACAIVHNFIRMVQVRDPIFEEYLTDGVPVGGHVDVNADVKSSDGADDAGPSIGS</sequence>
<evidence type="ECO:0000256" key="1">
    <source>
        <dbReference type="SAM" id="MobiDB-lite"/>
    </source>
</evidence>
<protein>
    <recommendedName>
        <fullName evidence="4">DDE Tnp4 domain-containing protein</fullName>
    </recommendedName>
</protein>
<reference evidence="2" key="1">
    <citation type="submission" date="2023-07" db="EMBL/GenBank/DDBJ databases">
        <title>draft genome sequence of fig (Ficus carica).</title>
        <authorList>
            <person name="Takahashi T."/>
            <person name="Nishimura K."/>
        </authorList>
    </citation>
    <scope>NUCLEOTIDE SEQUENCE</scope>
</reference>
<gene>
    <name evidence="2" type="ORF">TIFTF001_040408</name>
</gene>
<dbReference type="AlphaFoldDB" id="A0AA88CN69"/>
<dbReference type="EMBL" id="BTGU01001441">
    <property type="protein sequence ID" value="GMN23141.1"/>
    <property type="molecule type" value="Genomic_DNA"/>
</dbReference>
<accession>A0AA88CN69</accession>
<keyword evidence="3" id="KW-1185">Reference proteome</keyword>
<organism evidence="2 3">
    <name type="scientific">Ficus carica</name>
    <name type="common">Common fig</name>
    <dbReference type="NCBI Taxonomy" id="3494"/>
    <lineage>
        <taxon>Eukaryota</taxon>
        <taxon>Viridiplantae</taxon>
        <taxon>Streptophyta</taxon>
        <taxon>Embryophyta</taxon>
        <taxon>Tracheophyta</taxon>
        <taxon>Spermatophyta</taxon>
        <taxon>Magnoliopsida</taxon>
        <taxon>eudicotyledons</taxon>
        <taxon>Gunneridae</taxon>
        <taxon>Pentapetalae</taxon>
        <taxon>rosids</taxon>
        <taxon>fabids</taxon>
        <taxon>Rosales</taxon>
        <taxon>Moraceae</taxon>
        <taxon>Ficeae</taxon>
        <taxon>Ficus</taxon>
    </lineage>
</organism>
<dbReference type="Proteomes" id="UP001187192">
    <property type="component" value="Unassembled WGS sequence"/>
</dbReference>